<evidence type="ECO:0000256" key="1">
    <source>
        <dbReference type="SAM" id="SignalP"/>
    </source>
</evidence>
<reference evidence="2" key="1">
    <citation type="journal article" date="2020" name="Fungal Divers.">
        <title>Resolving the Mortierellaceae phylogeny through synthesis of multi-gene phylogenetics and phylogenomics.</title>
        <authorList>
            <person name="Vandepol N."/>
            <person name="Liber J."/>
            <person name="Desiro A."/>
            <person name="Na H."/>
            <person name="Kennedy M."/>
            <person name="Barry K."/>
            <person name="Grigoriev I.V."/>
            <person name="Miller A.N."/>
            <person name="O'Donnell K."/>
            <person name="Stajich J.E."/>
            <person name="Bonito G."/>
        </authorList>
    </citation>
    <scope>NUCLEOTIDE SEQUENCE</scope>
    <source>
        <strain evidence="2">KOD1015</strain>
    </source>
</reference>
<proteinExistence type="predicted"/>
<dbReference type="Gene3D" id="2.80.10.50">
    <property type="match status" value="1"/>
</dbReference>
<dbReference type="InterPro" id="IPR035992">
    <property type="entry name" value="Ricin_B-like_lectins"/>
</dbReference>
<gene>
    <name evidence="2" type="ORF">BGW38_010753</name>
</gene>
<dbReference type="AlphaFoldDB" id="A0A9P6FWI7"/>
<dbReference type="EMBL" id="JAABOA010000924">
    <property type="protein sequence ID" value="KAF9582794.1"/>
    <property type="molecule type" value="Genomic_DNA"/>
</dbReference>
<feature type="chain" id="PRO_5040252229" description="Ricin B lectin domain-containing protein" evidence="1">
    <location>
        <begin position="22"/>
        <end position="177"/>
    </location>
</feature>
<comment type="caution">
    <text evidence="2">The sequence shown here is derived from an EMBL/GenBank/DDBJ whole genome shotgun (WGS) entry which is preliminary data.</text>
</comment>
<keyword evidence="3" id="KW-1185">Reference proteome</keyword>
<organism evidence="2 3">
    <name type="scientific">Lunasporangiospora selenospora</name>
    <dbReference type="NCBI Taxonomy" id="979761"/>
    <lineage>
        <taxon>Eukaryota</taxon>
        <taxon>Fungi</taxon>
        <taxon>Fungi incertae sedis</taxon>
        <taxon>Mucoromycota</taxon>
        <taxon>Mortierellomycotina</taxon>
        <taxon>Mortierellomycetes</taxon>
        <taxon>Mortierellales</taxon>
        <taxon>Mortierellaceae</taxon>
        <taxon>Lunasporangiospora</taxon>
    </lineage>
</organism>
<name>A0A9P6FWI7_9FUNG</name>
<keyword evidence="1" id="KW-0732">Signal</keyword>
<protein>
    <recommendedName>
        <fullName evidence="4">Ricin B lectin domain-containing protein</fullName>
    </recommendedName>
</protein>
<evidence type="ECO:0000313" key="3">
    <source>
        <dbReference type="Proteomes" id="UP000780801"/>
    </source>
</evidence>
<sequence length="177" mass="19822">MVRSTALFIATLVIIIQVCIASYLPNGIYQIALRGGQLTDLGQGPDGEIALLPPKNNYQAQLWRISSRDNAVIIQNFASHLYISGRLHPGEPLRLSRAPTSWKLTQAFDESLFIETVGQYNGEHLVVDVSGFDSELLAILAKPRKTEDQAWSFHHVGGFYEEPRQYRLPYNKAGLCH</sequence>
<accession>A0A9P6FWI7</accession>
<evidence type="ECO:0008006" key="4">
    <source>
        <dbReference type="Google" id="ProtNLM"/>
    </source>
</evidence>
<dbReference type="Proteomes" id="UP000780801">
    <property type="component" value="Unassembled WGS sequence"/>
</dbReference>
<evidence type="ECO:0000313" key="2">
    <source>
        <dbReference type="EMBL" id="KAF9582794.1"/>
    </source>
</evidence>
<feature type="signal peptide" evidence="1">
    <location>
        <begin position="1"/>
        <end position="21"/>
    </location>
</feature>
<dbReference type="SUPFAM" id="SSF50370">
    <property type="entry name" value="Ricin B-like lectins"/>
    <property type="match status" value="1"/>
</dbReference>